<name>A0ABP0VXJ0_9BRYO</name>
<sequence>MYNTTLMALGFRAGSLRVRFVGNVVGIARKSLGGTRNLGEPTTRQELLLLQWPWSPPHPANKSSASGMLPTGRKKMVMKLLFLSLSAYMH</sequence>
<reference evidence="1" key="1">
    <citation type="submission" date="2024-02" db="EMBL/GenBank/DDBJ databases">
        <authorList>
            <consortium name="ELIXIR-Norway"/>
            <consortium name="Elixir Norway"/>
        </authorList>
    </citation>
    <scope>NUCLEOTIDE SEQUENCE</scope>
</reference>
<gene>
    <name evidence="1" type="ORF">CSSPJE1EN1_LOCUS3941</name>
</gene>
<proteinExistence type="predicted"/>
<dbReference type="EMBL" id="OZ020106">
    <property type="protein sequence ID" value="CAK9258463.1"/>
    <property type="molecule type" value="Genomic_DNA"/>
</dbReference>
<organism evidence="1 2">
    <name type="scientific">Sphagnum jensenii</name>
    <dbReference type="NCBI Taxonomy" id="128206"/>
    <lineage>
        <taxon>Eukaryota</taxon>
        <taxon>Viridiplantae</taxon>
        <taxon>Streptophyta</taxon>
        <taxon>Embryophyta</taxon>
        <taxon>Bryophyta</taxon>
        <taxon>Sphagnophytina</taxon>
        <taxon>Sphagnopsida</taxon>
        <taxon>Sphagnales</taxon>
        <taxon>Sphagnaceae</taxon>
        <taxon>Sphagnum</taxon>
    </lineage>
</organism>
<keyword evidence="2" id="KW-1185">Reference proteome</keyword>
<evidence type="ECO:0000313" key="1">
    <source>
        <dbReference type="EMBL" id="CAK9258463.1"/>
    </source>
</evidence>
<evidence type="ECO:0000313" key="2">
    <source>
        <dbReference type="Proteomes" id="UP001497444"/>
    </source>
</evidence>
<accession>A0ABP0VXJ0</accession>
<protein>
    <submittedName>
        <fullName evidence="1">Uncharacterized protein</fullName>
    </submittedName>
</protein>
<dbReference type="Proteomes" id="UP001497444">
    <property type="component" value="Chromosome 11"/>
</dbReference>